<evidence type="ECO:0000313" key="2">
    <source>
        <dbReference type="EMBL" id="KZT39990.1"/>
    </source>
</evidence>
<dbReference type="AlphaFoldDB" id="A0A166EVE6"/>
<keyword evidence="3" id="KW-1185">Reference proteome</keyword>
<proteinExistence type="predicted"/>
<evidence type="ECO:0000313" key="3">
    <source>
        <dbReference type="Proteomes" id="UP000076798"/>
    </source>
</evidence>
<evidence type="ECO:0000256" key="1">
    <source>
        <dbReference type="SAM" id="MobiDB-lite"/>
    </source>
</evidence>
<protein>
    <submittedName>
        <fullName evidence="2">Uncharacterized protein</fullName>
    </submittedName>
</protein>
<name>A0A166EVE6_9AGAM</name>
<reference evidence="2 3" key="1">
    <citation type="journal article" date="2016" name="Mol. Biol. Evol.">
        <title>Comparative Genomics of Early-Diverging Mushroom-Forming Fungi Provides Insights into the Origins of Lignocellulose Decay Capabilities.</title>
        <authorList>
            <person name="Nagy L.G."/>
            <person name="Riley R."/>
            <person name="Tritt A."/>
            <person name="Adam C."/>
            <person name="Daum C."/>
            <person name="Floudas D."/>
            <person name="Sun H."/>
            <person name="Yadav J.S."/>
            <person name="Pangilinan J."/>
            <person name="Larsson K.H."/>
            <person name="Matsuura K."/>
            <person name="Barry K."/>
            <person name="Labutti K."/>
            <person name="Kuo R."/>
            <person name="Ohm R.A."/>
            <person name="Bhattacharya S.S."/>
            <person name="Shirouzu T."/>
            <person name="Yoshinaga Y."/>
            <person name="Martin F.M."/>
            <person name="Grigoriev I.V."/>
            <person name="Hibbett D.S."/>
        </authorList>
    </citation>
    <scope>NUCLEOTIDE SEQUENCE [LARGE SCALE GENOMIC DNA]</scope>
    <source>
        <strain evidence="2 3">HHB10207 ss-3</strain>
    </source>
</reference>
<organism evidence="2 3">
    <name type="scientific">Sistotremastrum suecicum HHB10207 ss-3</name>
    <dbReference type="NCBI Taxonomy" id="1314776"/>
    <lineage>
        <taxon>Eukaryota</taxon>
        <taxon>Fungi</taxon>
        <taxon>Dikarya</taxon>
        <taxon>Basidiomycota</taxon>
        <taxon>Agaricomycotina</taxon>
        <taxon>Agaricomycetes</taxon>
        <taxon>Sistotremastrales</taxon>
        <taxon>Sistotremastraceae</taxon>
        <taxon>Sistotremastrum</taxon>
    </lineage>
</organism>
<sequence>MQKRESQTPSPSNHYPDPMGSSVTLRYYPRDEMASSAFTRRAHDSFTGGTVSSGRSSAIFQHPLGGGLTELNLGRDIQLLSPVKYSILPTRLPRPPLFYMVRTAHNHFFLPLQSGQPSSSDIRRMPQYSFSEFTSVAKDASMVSFM</sequence>
<dbReference type="Proteomes" id="UP000076798">
    <property type="component" value="Unassembled WGS sequence"/>
</dbReference>
<gene>
    <name evidence="2" type="ORF">SISSUDRAFT_555377</name>
</gene>
<accession>A0A166EVE6</accession>
<dbReference type="EMBL" id="KV428038">
    <property type="protein sequence ID" value="KZT39990.1"/>
    <property type="molecule type" value="Genomic_DNA"/>
</dbReference>
<feature type="region of interest" description="Disordered" evidence="1">
    <location>
        <begin position="1"/>
        <end position="23"/>
    </location>
</feature>